<sequence length="187" mass="21138">MWPTNRDFGGESIWLYLHICSGYLVDEARLPNIGVSTQKQGSRVGINGWQTGQMLPHLLQVLQALLLPLQDGTHPAQSCPLQLLTAVQGVPILHQPHIVLGNIVNQILCYVYLSQGQLVVVFVIQNVHQVCIKWVNVVQLWEVRQYLSKPVMIVLLGKFHFSHVEMPDTMDLIVLMYNCGSFPLSFR</sequence>
<accession>A0A0E9WL69</accession>
<reference evidence="1" key="2">
    <citation type="journal article" date="2015" name="Fish Shellfish Immunol.">
        <title>Early steps in the European eel (Anguilla anguilla)-Vibrio vulnificus interaction in the gills: Role of the RtxA13 toxin.</title>
        <authorList>
            <person name="Callol A."/>
            <person name="Pajuelo D."/>
            <person name="Ebbesson L."/>
            <person name="Teles M."/>
            <person name="MacKenzie S."/>
            <person name="Amaro C."/>
        </authorList>
    </citation>
    <scope>NUCLEOTIDE SEQUENCE</scope>
</reference>
<evidence type="ECO:0000313" key="1">
    <source>
        <dbReference type="EMBL" id="JAH91154.1"/>
    </source>
</evidence>
<protein>
    <submittedName>
        <fullName evidence="1">Uncharacterized protein</fullName>
    </submittedName>
</protein>
<organism evidence="1">
    <name type="scientific">Anguilla anguilla</name>
    <name type="common">European freshwater eel</name>
    <name type="synonym">Muraena anguilla</name>
    <dbReference type="NCBI Taxonomy" id="7936"/>
    <lineage>
        <taxon>Eukaryota</taxon>
        <taxon>Metazoa</taxon>
        <taxon>Chordata</taxon>
        <taxon>Craniata</taxon>
        <taxon>Vertebrata</taxon>
        <taxon>Euteleostomi</taxon>
        <taxon>Actinopterygii</taxon>
        <taxon>Neopterygii</taxon>
        <taxon>Teleostei</taxon>
        <taxon>Anguilliformes</taxon>
        <taxon>Anguillidae</taxon>
        <taxon>Anguilla</taxon>
    </lineage>
</organism>
<dbReference type="EMBL" id="GBXM01017423">
    <property type="protein sequence ID" value="JAH91154.1"/>
    <property type="molecule type" value="Transcribed_RNA"/>
</dbReference>
<name>A0A0E9WL69_ANGAN</name>
<proteinExistence type="predicted"/>
<reference evidence="1" key="1">
    <citation type="submission" date="2014-11" db="EMBL/GenBank/DDBJ databases">
        <authorList>
            <person name="Amaro Gonzalez C."/>
        </authorList>
    </citation>
    <scope>NUCLEOTIDE SEQUENCE</scope>
</reference>
<dbReference type="AlphaFoldDB" id="A0A0E9WL69"/>